<dbReference type="AlphaFoldDB" id="A0A101I689"/>
<comment type="similarity">
    <text evidence="8">Belongs to the TRAP transporter small permease family.</text>
</comment>
<dbReference type="PATRIC" id="fig|1236046.5.peg.912"/>
<evidence type="ECO:0000256" key="4">
    <source>
        <dbReference type="ARBA" id="ARBA00022519"/>
    </source>
</evidence>
<evidence type="ECO:0000256" key="8">
    <source>
        <dbReference type="ARBA" id="ARBA00038436"/>
    </source>
</evidence>
<evidence type="ECO:0000259" key="10">
    <source>
        <dbReference type="Pfam" id="PF04290"/>
    </source>
</evidence>
<feature type="transmembrane region" description="Helical" evidence="9">
    <location>
        <begin position="21"/>
        <end position="39"/>
    </location>
</feature>
<evidence type="ECO:0000256" key="6">
    <source>
        <dbReference type="ARBA" id="ARBA00022989"/>
    </source>
</evidence>
<dbReference type="EMBL" id="LGGW01000107">
    <property type="protein sequence ID" value="KUK89234.1"/>
    <property type="molecule type" value="Genomic_DNA"/>
</dbReference>
<dbReference type="InterPro" id="IPR055348">
    <property type="entry name" value="DctQ"/>
</dbReference>
<proteinExistence type="inferred from homology"/>
<feature type="transmembrane region" description="Helical" evidence="9">
    <location>
        <begin position="127"/>
        <end position="147"/>
    </location>
</feature>
<feature type="domain" description="Tripartite ATP-independent periplasmic transporters DctQ component" evidence="10">
    <location>
        <begin position="26"/>
        <end position="153"/>
    </location>
</feature>
<dbReference type="Pfam" id="PF04290">
    <property type="entry name" value="DctQ"/>
    <property type="match status" value="1"/>
</dbReference>
<comment type="subcellular location">
    <subcellularLocation>
        <location evidence="1">Cell inner membrane</location>
        <topology evidence="1">Multi-pass membrane protein</topology>
    </subcellularLocation>
</comment>
<dbReference type="PANTHER" id="PTHR35011">
    <property type="entry name" value="2,3-DIKETO-L-GULONATE TRAP TRANSPORTER SMALL PERMEASE PROTEIN YIAM"/>
    <property type="match status" value="1"/>
</dbReference>
<keyword evidence="3" id="KW-1003">Cell membrane</keyword>
<evidence type="ECO:0000256" key="2">
    <source>
        <dbReference type="ARBA" id="ARBA00022448"/>
    </source>
</evidence>
<evidence type="ECO:0000256" key="5">
    <source>
        <dbReference type="ARBA" id="ARBA00022692"/>
    </source>
</evidence>
<evidence type="ECO:0000256" key="9">
    <source>
        <dbReference type="SAM" id="Phobius"/>
    </source>
</evidence>
<evidence type="ECO:0000256" key="7">
    <source>
        <dbReference type="ARBA" id="ARBA00023136"/>
    </source>
</evidence>
<name>A0A101I689_9BACT</name>
<dbReference type="PANTHER" id="PTHR35011:SF2">
    <property type="entry name" value="2,3-DIKETO-L-GULONATE TRAP TRANSPORTER SMALL PERMEASE PROTEIN YIAM"/>
    <property type="match status" value="1"/>
</dbReference>
<keyword evidence="5 9" id="KW-0812">Transmembrane</keyword>
<gene>
    <name evidence="11" type="ORF">XE02_1115</name>
</gene>
<evidence type="ECO:0000313" key="11">
    <source>
        <dbReference type="EMBL" id="KUK89234.1"/>
    </source>
</evidence>
<sequence>MDWNHYIKENIEKYFKLILRLLLIGMVFLTTLQVIMRYVLNSPLRWAEETIGIFMIYFGLIGSSFGIYYGLHIALDIFRLRCSQKIINMINYFEIFLFMLFGIHEIIYGIQLMVLTKNQTLPATKVIVSYTYLALPIAGITMLYFALEMIVRMKKGEKSGLGSHNTVR</sequence>
<keyword evidence="2" id="KW-0813">Transport</keyword>
<evidence type="ECO:0000256" key="3">
    <source>
        <dbReference type="ARBA" id="ARBA00022475"/>
    </source>
</evidence>
<feature type="transmembrane region" description="Helical" evidence="9">
    <location>
        <begin position="51"/>
        <end position="71"/>
    </location>
</feature>
<dbReference type="InterPro" id="IPR007387">
    <property type="entry name" value="TRAP_DctQ"/>
</dbReference>
<keyword evidence="4" id="KW-0997">Cell inner membrane</keyword>
<dbReference type="Proteomes" id="UP000055014">
    <property type="component" value="Unassembled WGS sequence"/>
</dbReference>
<reference evidence="12" key="1">
    <citation type="journal article" date="2015" name="MBio">
        <title>Genome-Resolved Metagenomic Analysis Reveals Roles for Candidate Phyla and Other Microbial Community Members in Biogeochemical Transformations in Oil Reservoirs.</title>
        <authorList>
            <person name="Hu P."/>
            <person name="Tom L."/>
            <person name="Singh A."/>
            <person name="Thomas B.C."/>
            <person name="Baker B.J."/>
            <person name="Piceno Y.M."/>
            <person name="Andersen G.L."/>
            <person name="Banfield J.F."/>
        </authorList>
    </citation>
    <scope>NUCLEOTIDE SEQUENCE [LARGE SCALE GENOMIC DNA]</scope>
</reference>
<accession>A0A101I689</accession>
<dbReference type="GO" id="GO:0015740">
    <property type="term" value="P:C4-dicarboxylate transport"/>
    <property type="evidence" value="ECO:0007669"/>
    <property type="project" value="TreeGrafter"/>
</dbReference>
<organism evidence="11 12">
    <name type="scientific">Mesotoga infera</name>
    <dbReference type="NCBI Taxonomy" id="1236046"/>
    <lineage>
        <taxon>Bacteria</taxon>
        <taxon>Thermotogati</taxon>
        <taxon>Thermotogota</taxon>
        <taxon>Thermotogae</taxon>
        <taxon>Kosmotogales</taxon>
        <taxon>Kosmotogaceae</taxon>
        <taxon>Mesotoga</taxon>
    </lineage>
</organism>
<evidence type="ECO:0000313" key="12">
    <source>
        <dbReference type="Proteomes" id="UP000055014"/>
    </source>
</evidence>
<dbReference type="GO" id="GO:0005886">
    <property type="term" value="C:plasma membrane"/>
    <property type="evidence" value="ECO:0007669"/>
    <property type="project" value="UniProtKB-SubCell"/>
</dbReference>
<keyword evidence="7 9" id="KW-0472">Membrane</keyword>
<keyword evidence="6 9" id="KW-1133">Transmembrane helix</keyword>
<protein>
    <submittedName>
        <fullName evidence="11">Tripartite ATP-independent periplasmic transporter DctQ component</fullName>
    </submittedName>
</protein>
<feature type="transmembrane region" description="Helical" evidence="9">
    <location>
        <begin position="92"/>
        <end position="115"/>
    </location>
</feature>
<evidence type="ECO:0000256" key="1">
    <source>
        <dbReference type="ARBA" id="ARBA00004429"/>
    </source>
</evidence>
<comment type="caution">
    <text evidence="11">The sequence shown here is derived from an EMBL/GenBank/DDBJ whole genome shotgun (WGS) entry which is preliminary data.</text>
</comment>
<dbReference type="GO" id="GO:0022857">
    <property type="term" value="F:transmembrane transporter activity"/>
    <property type="evidence" value="ECO:0007669"/>
    <property type="project" value="TreeGrafter"/>
</dbReference>